<gene>
    <name evidence="2" type="ORF">BDY21DRAFT_419906</name>
</gene>
<dbReference type="Proteomes" id="UP000799766">
    <property type="component" value="Unassembled WGS sequence"/>
</dbReference>
<reference evidence="2" key="1">
    <citation type="journal article" date="2020" name="Stud. Mycol.">
        <title>101 Dothideomycetes genomes: a test case for predicting lifestyles and emergence of pathogens.</title>
        <authorList>
            <person name="Haridas S."/>
            <person name="Albert R."/>
            <person name="Binder M."/>
            <person name="Bloem J."/>
            <person name="Labutti K."/>
            <person name="Salamov A."/>
            <person name="Andreopoulos B."/>
            <person name="Baker S."/>
            <person name="Barry K."/>
            <person name="Bills G."/>
            <person name="Bluhm B."/>
            <person name="Cannon C."/>
            <person name="Castanera R."/>
            <person name="Culley D."/>
            <person name="Daum C."/>
            <person name="Ezra D."/>
            <person name="Gonzalez J."/>
            <person name="Henrissat B."/>
            <person name="Kuo A."/>
            <person name="Liang C."/>
            <person name="Lipzen A."/>
            <person name="Lutzoni F."/>
            <person name="Magnuson J."/>
            <person name="Mondo S."/>
            <person name="Nolan M."/>
            <person name="Ohm R."/>
            <person name="Pangilinan J."/>
            <person name="Park H.-J."/>
            <person name="Ramirez L."/>
            <person name="Alfaro M."/>
            <person name="Sun H."/>
            <person name="Tritt A."/>
            <person name="Yoshinaga Y."/>
            <person name="Zwiers L.-H."/>
            <person name="Turgeon B."/>
            <person name="Goodwin S."/>
            <person name="Spatafora J."/>
            <person name="Crous P."/>
            <person name="Grigoriev I."/>
        </authorList>
    </citation>
    <scope>NUCLEOTIDE SEQUENCE</scope>
    <source>
        <strain evidence="2">ATCC 16933</strain>
    </source>
</reference>
<evidence type="ECO:0000313" key="2">
    <source>
        <dbReference type="EMBL" id="KAF2459327.1"/>
    </source>
</evidence>
<organism evidence="2 3">
    <name type="scientific">Lineolata rhizophorae</name>
    <dbReference type="NCBI Taxonomy" id="578093"/>
    <lineage>
        <taxon>Eukaryota</taxon>
        <taxon>Fungi</taxon>
        <taxon>Dikarya</taxon>
        <taxon>Ascomycota</taxon>
        <taxon>Pezizomycotina</taxon>
        <taxon>Dothideomycetes</taxon>
        <taxon>Dothideomycetes incertae sedis</taxon>
        <taxon>Lineolatales</taxon>
        <taxon>Lineolataceae</taxon>
        <taxon>Lineolata</taxon>
    </lineage>
</organism>
<name>A0A6A6P690_9PEZI</name>
<dbReference type="OrthoDB" id="284718at2759"/>
<dbReference type="AlphaFoldDB" id="A0A6A6P690"/>
<feature type="region of interest" description="Disordered" evidence="1">
    <location>
        <begin position="99"/>
        <end position="137"/>
    </location>
</feature>
<protein>
    <submittedName>
        <fullName evidence="2">Uncharacterized protein</fullName>
    </submittedName>
</protein>
<proteinExistence type="predicted"/>
<evidence type="ECO:0000313" key="3">
    <source>
        <dbReference type="Proteomes" id="UP000799766"/>
    </source>
</evidence>
<dbReference type="EMBL" id="MU001675">
    <property type="protein sequence ID" value="KAF2459327.1"/>
    <property type="molecule type" value="Genomic_DNA"/>
</dbReference>
<keyword evidence="3" id="KW-1185">Reference proteome</keyword>
<accession>A0A6A6P690</accession>
<feature type="compositionally biased region" description="Polar residues" evidence="1">
    <location>
        <begin position="112"/>
        <end position="129"/>
    </location>
</feature>
<evidence type="ECO:0000256" key="1">
    <source>
        <dbReference type="SAM" id="MobiDB-lite"/>
    </source>
</evidence>
<sequence>MASKNKDMRRPDMIVPYVEPEKDKFDTDTLSTASNSLPMAGTISWQAPIVTSAPFSITPMRLKWIALCRPAVIFSVQACLVETPEKKAASTTPVMALLVPKSGGPNKRTEPYRTTCQGSSGRRAASTTSDDGDPIFY</sequence>